<keyword evidence="3 7" id="KW-0328">Glycosyltransferase</keyword>
<feature type="domain" description="Glycosyltransferase 2-like" evidence="6">
    <location>
        <begin position="33"/>
        <end position="173"/>
    </location>
</feature>
<protein>
    <submittedName>
        <fullName evidence="7">PGL/p-HBAD biosynthesis glycosyltransferase</fullName>
        <ecNumber evidence="7">2.4.1.-</ecNumber>
    </submittedName>
</protein>
<dbReference type="EMBL" id="CP029803">
    <property type="protein sequence ID" value="AWT59950.1"/>
    <property type="molecule type" value="Genomic_DNA"/>
</dbReference>
<dbReference type="GO" id="GO:0005886">
    <property type="term" value="C:plasma membrane"/>
    <property type="evidence" value="ECO:0007669"/>
    <property type="project" value="UniProtKB-SubCell"/>
</dbReference>
<comment type="subcellular location">
    <subcellularLocation>
        <location evidence="1">Cell membrane</location>
    </subcellularLocation>
</comment>
<evidence type="ECO:0000256" key="3">
    <source>
        <dbReference type="ARBA" id="ARBA00022676"/>
    </source>
</evidence>
<reference evidence="7 8" key="1">
    <citation type="submission" date="2018-06" db="EMBL/GenBank/DDBJ databases">
        <title>Draft Genome Sequence of a Novel Marine Bacterium Related to the Verrucomicrobia.</title>
        <authorList>
            <person name="Vosseberg J."/>
            <person name="Martijn J."/>
            <person name="Ettema T.J.G."/>
        </authorList>
    </citation>
    <scope>NUCLEOTIDE SEQUENCE [LARGE SCALE GENOMIC DNA]</scope>
    <source>
        <strain evidence="7">TARA_B100001123</strain>
    </source>
</reference>
<dbReference type="GO" id="GO:0016757">
    <property type="term" value="F:glycosyltransferase activity"/>
    <property type="evidence" value="ECO:0007669"/>
    <property type="project" value="UniProtKB-KW"/>
</dbReference>
<dbReference type="SUPFAM" id="SSF53448">
    <property type="entry name" value="Nucleotide-diphospho-sugar transferases"/>
    <property type="match status" value="1"/>
</dbReference>
<dbReference type="InterPro" id="IPR001173">
    <property type="entry name" value="Glyco_trans_2-like"/>
</dbReference>
<sequence>MIQVFHPSEENELVDSKLNYADNTGAKRLSLVSIVIPVFNEAILLPHTLDSIDASPGEKEVIVVDGGSLDGTREYAEQRGAMLISSPVLNRAQQMNLGAKAAKGDVLLFLHADTLLPQTALQEIQKVLLEHRIVGGAFSRHYDHPSLFLRTTCFLAKIRSRLLGWYLGDQGIFVRTCVFKEIRGFRHIENFEDLEFSRSLRSFGHTVTLNSCTLSSGRRFGQYPILRTLKDVILTLKYLRQNKSTR</sequence>
<dbReference type="KEGG" id="mtar:DF168_01148"/>
<organism evidence="7 8">
    <name type="scientific">Candidatus Moanibacter tarae</name>
    <dbReference type="NCBI Taxonomy" id="2200854"/>
    <lineage>
        <taxon>Bacteria</taxon>
        <taxon>Pseudomonadati</taxon>
        <taxon>Verrucomicrobiota</taxon>
        <taxon>Opitutia</taxon>
        <taxon>Puniceicoccales</taxon>
        <taxon>Puniceicoccales incertae sedis</taxon>
        <taxon>Candidatus Moanibacter</taxon>
    </lineage>
</organism>
<dbReference type="PANTHER" id="PTHR43646:SF2">
    <property type="entry name" value="GLYCOSYLTRANSFERASE 2-LIKE DOMAIN-CONTAINING PROTEIN"/>
    <property type="match status" value="1"/>
</dbReference>
<dbReference type="Pfam" id="PF00535">
    <property type="entry name" value="Glycos_transf_2"/>
    <property type="match status" value="1"/>
</dbReference>
<evidence type="ECO:0000256" key="2">
    <source>
        <dbReference type="ARBA" id="ARBA00022475"/>
    </source>
</evidence>
<dbReference type="NCBIfam" id="TIGR04283">
    <property type="entry name" value="glyco_like_mftF"/>
    <property type="match status" value="1"/>
</dbReference>
<name>A0A2Z4ALR1_9BACT</name>
<evidence type="ECO:0000256" key="5">
    <source>
        <dbReference type="ARBA" id="ARBA00023136"/>
    </source>
</evidence>
<evidence type="ECO:0000256" key="4">
    <source>
        <dbReference type="ARBA" id="ARBA00022679"/>
    </source>
</evidence>
<dbReference type="Gene3D" id="3.90.550.10">
    <property type="entry name" value="Spore Coat Polysaccharide Biosynthesis Protein SpsA, Chain A"/>
    <property type="match status" value="1"/>
</dbReference>
<dbReference type="InterPro" id="IPR026461">
    <property type="entry name" value="Trfase_2_rSAM/seldom_assoc"/>
</dbReference>
<dbReference type="PANTHER" id="PTHR43646">
    <property type="entry name" value="GLYCOSYLTRANSFERASE"/>
    <property type="match status" value="1"/>
</dbReference>
<dbReference type="InterPro" id="IPR029044">
    <property type="entry name" value="Nucleotide-diphossugar_trans"/>
</dbReference>
<gene>
    <name evidence="7" type="ORF">DF168_01148</name>
</gene>
<evidence type="ECO:0000256" key="1">
    <source>
        <dbReference type="ARBA" id="ARBA00004236"/>
    </source>
</evidence>
<dbReference type="EC" id="2.4.1.-" evidence="7"/>
<accession>A0A2Z4ALR1</accession>
<keyword evidence="2" id="KW-1003">Cell membrane</keyword>
<evidence type="ECO:0000313" key="7">
    <source>
        <dbReference type="EMBL" id="AWT59950.1"/>
    </source>
</evidence>
<evidence type="ECO:0000313" key="8">
    <source>
        <dbReference type="Proteomes" id="UP000247465"/>
    </source>
</evidence>
<keyword evidence="5" id="KW-0472">Membrane</keyword>
<evidence type="ECO:0000259" key="6">
    <source>
        <dbReference type="Pfam" id="PF00535"/>
    </source>
</evidence>
<dbReference type="Proteomes" id="UP000247465">
    <property type="component" value="Chromosome"/>
</dbReference>
<proteinExistence type="predicted"/>
<dbReference type="AlphaFoldDB" id="A0A2Z4ALR1"/>
<keyword evidence="4 7" id="KW-0808">Transferase</keyword>